<evidence type="ECO:0000256" key="1">
    <source>
        <dbReference type="SAM" id="Phobius"/>
    </source>
</evidence>
<keyword evidence="3" id="KW-1185">Reference proteome</keyword>
<organism evidence="2 3">
    <name type="scientific">Geomonas limicola</name>
    <dbReference type="NCBI Taxonomy" id="2740186"/>
    <lineage>
        <taxon>Bacteria</taxon>
        <taxon>Pseudomonadati</taxon>
        <taxon>Thermodesulfobacteriota</taxon>
        <taxon>Desulfuromonadia</taxon>
        <taxon>Geobacterales</taxon>
        <taxon>Geobacteraceae</taxon>
        <taxon>Geomonas</taxon>
    </lineage>
</organism>
<dbReference type="Proteomes" id="UP000587586">
    <property type="component" value="Unassembled WGS sequence"/>
</dbReference>
<reference evidence="3" key="1">
    <citation type="submission" date="2020-06" db="EMBL/GenBank/DDBJ databases">
        <title>Draft genomic sequecing of Geomonas sp. Red745.</title>
        <authorList>
            <person name="Itoh H."/>
            <person name="Xu Z.X."/>
            <person name="Ushijima N."/>
            <person name="Masuda Y."/>
            <person name="Shiratori Y."/>
            <person name="Senoo K."/>
        </authorList>
    </citation>
    <scope>NUCLEOTIDE SEQUENCE [LARGE SCALE GENOMIC DNA]</scope>
    <source>
        <strain evidence="3">Red745</strain>
    </source>
</reference>
<feature type="transmembrane region" description="Helical" evidence="1">
    <location>
        <begin position="31"/>
        <end position="52"/>
    </location>
</feature>
<evidence type="ECO:0000313" key="2">
    <source>
        <dbReference type="EMBL" id="GFO70382.1"/>
    </source>
</evidence>
<comment type="caution">
    <text evidence="2">The sequence shown here is derived from an EMBL/GenBank/DDBJ whole genome shotgun (WGS) entry which is preliminary data.</text>
</comment>
<proteinExistence type="predicted"/>
<evidence type="ECO:0000313" key="3">
    <source>
        <dbReference type="Proteomes" id="UP000587586"/>
    </source>
</evidence>
<name>A0A6V8NCM2_9BACT</name>
<dbReference type="EMBL" id="BLXZ01000009">
    <property type="protein sequence ID" value="GFO70382.1"/>
    <property type="molecule type" value="Genomic_DNA"/>
</dbReference>
<keyword evidence="1" id="KW-0812">Transmembrane</keyword>
<protein>
    <submittedName>
        <fullName evidence="2">Uncharacterized protein</fullName>
    </submittedName>
</protein>
<keyword evidence="1" id="KW-1133">Transmembrane helix</keyword>
<sequence>MRNYDYFSNEEDDPWASVQLTKEAIRARSTLMIYTVLLTAPFVTLVAFGAHFCGLKPHEVLGISCYKSMLSALFFFDTLRNAAHECFDEAKAGGLVSCPKGVPVIDPSYPHRRLARLSFAIGGRITRSRDR</sequence>
<dbReference type="AlphaFoldDB" id="A0A6V8NCM2"/>
<accession>A0A6V8NCM2</accession>
<keyword evidence="1" id="KW-0472">Membrane</keyword>
<gene>
    <name evidence="2" type="ORF">GMLC_39610</name>
</gene>